<dbReference type="KEGG" id="mpk:VL20_5890"/>
<feature type="compositionally biased region" description="Low complexity" evidence="1">
    <location>
        <begin position="178"/>
        <end position="188"/>
    </location>
</feature>
<dbReference type="RefSeq" id="WP_052278060.1">
    <property type="nucleotide sequence ID" value="NZ_CP011339.1"/>
</dbReference>
<evidence type="ECO:0000313" key="4">
    <source>
        <dbReference type="Proteomes" id="UP000068167"/>
    </source>
</evidence>
<dbReference type="EMBL" id="CP011339">
    <property type="protein sequence ID" value="AKV70681.1"/>
    <property type="molecule type" value="Genomic_DNA"/>
</dbReference>
<proteinExistence type="predicted"/>
<feature type="domain" description="DUF6398" evidence="2">
    <location>
        <begin position="208"/>
        <end position="313"/>
    </location>
</feature>
<dbReference type="Proteomes" id="UP000068167">
    <property type="component" value="Chromosome"/>
</dbReference>
<gene>
    <name evidence="3" type="ORF">VL20_5890</name>
</gene>
<keyword evidence="4" id="KW-1185">Reference proteome</keyword>
<evidence type="ECO:0000313" key="3">
    <source>
        <dbReference type="EMBL" id="AKV70681.1"/>
    </source>
</evidence>
<feature type="region of interest" description="Disordered" evidence="1">
    <location>
        <begin position="175"/>
        <end position="198"/>
    </location>
</feature>
<dbReference type="InterPro" id="IPR045651">
    <property type="entry name" value="DUF6398"/>
</dbReference>
<evidence type="ECO:0000256" key="1">
    <source>
        <dbReference type="SAM" id="MobiDB-lite"/>
    </source>
</evidence>
<evidence type="ECO:0000259" key="2">
    <source>
        <dbReference type="Pfam" id="PF19935"/>
    </source>
</evidence>
<dbReference type="AlphaFoldDB" id="A0A0K1S9L7"/>
<reference evidence="3 4" key="1">
    <citation type="journal article" date="2016" name="Stand. Genomic Sci.">
        <title>Complete genome sequence and genomic characterization of Microcystis panniformis FACHB 1757 by third-generation sequencing.</title>
        <authorList>
            <person name="Zhang J.Y."/>
            <person name="Guan R."/>
            <person name="Zhang H.J."/>
            <person name="Li H."/>
            <person name="Xiao P."/>
            <person name="Yu G.L."/>
            <person name="Du L."/>
            <person name="Cao D.M."/>
            <person name="Zhu B.C."/>
            <person name="Li R.H."/>
            <person name="Lu Z.H."/>
        </authorList>
    </citation>
    <scope>NUCLEOTIDE SEQUENCE [LARGE SCALE GENOMIC DNA]</scope>
    <source>
        <strain evidence="3 4">FACHB-1757</strain>
    </source>
</reference>
<dbReference type="PATRIC" id="fig|1638788.3.peg.5931"/>
<organism evidence="3 4">
    <name type="scientific">Microcystis panniformis FACHB-1757</name>
    <dbReference type="NCBI Taxonomy" id="1638788"/>
    <lineage>
        <taxon>Bacteria</taxon>
        <taxon>Bacillati</taxon>
        <taxon>Cyanobacteriota</taxon>
        <taxon>Cyanophyceae</taxon>
        <taxon>Oscillatoriophycideae</taxon>
        <taxon>Chroococcales</taxon>
        <taxon>Microcystaceae</taxon>
        <taxon>Microcystis</taxon>
    </lineage>
</organism>
<accession>A0A0K1S9L7</accession>
<protein>
    <recommendedName>
        <fullName evidence="2">DUF6398 domain-containing protein</fullName>
    </recommendedName>
</protein>
<name>A0A0K1S9L7_9CHRO</name>
<sequence length="336" mass="37763">MTFNIRQLDNLDYDEAEPLLEDYITGAIEEYINSPEGEAYYQEKQEGCGWIATFVELGYLYEGYTLATMTKADVQILMEKILPRKITVLDPTETEDAIPELISFWQFLGREYKLTQAKAIIKYLEQLGDRFGQLMNNPSSGGFMKNLLLQAHQQGFDITSQEGLTAFQETYNAEQRAKQQAAATSKKTPPAVPKSENVPKAMQAKYQEITAITDKFAAQYLNEEYAQLIRQLTATLARKRPSPLEKGKANSWAAGITHALGMVNFLFDPTQNPHISATELYQAFGVAQSTGQAKSKQVRDLLKMSYLDSEWALPSNLENHPSTTVRNLITTMLGDS</sequence>
<dbReference type="Pfam" id="PF19935">
    <property type="entry name" value="DUF6398"/>
    <property type="match status" value="1"/>
</dbReference>